<keyword evidence="2" id="KW-1133">Transmembrane helix</keyword>
<evidence type="ECO:0000256" key="1">
    <source>
        <dbReference type="SAM" id="MobiDB-lite"/>
    </source>
</evidence>
<feature type="compositionally biased region" description="Basic and acidic residues" evidence="1">
    <location>
        <begin position="1"/>
        <end position="24"/>
    </location>
</feature>
<dbReference type="AlphaFoldDB" id="A0ABD5PXI1"/>
<reference evidence="3 4" key="1">
    <citation type="journal article" date="2019" name="Int. J. Syst. Evol. Microbiol.">
        <title>The Global Catalogue of Microorganisms (GCM) 10K type strain sequencing project: providing services to taxonomists for standard genome sequencing and annotation.</title>
        <authorList>
            <consortium name="The Broad Institute Genomics Platform"/>
            <consortium name="The Broad Institute Genome Sequencing Center for Infectious Disease"/>
            <person name="Wu L."/>
            <person name="Ma J."/>
        </authorList>
    </citation>
    <scope>NUCLEOTIDE SEQUENCE [LARGE SCALE GENOMIC DNA]</scope>
    <source>
        <strain evidence="3 4">XZYJ18</strain>
    </source>
</reference>
<accession>A0ABD5PXI1</accession>
<feature type="region of interest" description="Disordered" evidence="1">
    <location>
        <begin position="1"/>
        <end position="28"/>
    </location>
</feature>
<comment type="caution">
    <text evidence="3">The sequence shown here is derived from an EMBL/GenBank/DDBJ whole genome shotgun (WGS) entry which is preliminary data.</text>
</comment>
<proteinExistence type="predicted"/>
<dbReference type="GeneID" id="73045890"/>
<dbReference type="EMBL" id="JBHSHT010000001">
    <property type="protein sequence ID" value="MFC4823065.1"/>
    <property type="molecule type" value="Genomic_DNA"/>
</dbReference>
<sequence length="107" mass="11982">MQGDHRSHDRPAPDQSAPDRARTDRPHRRRALGVLRRSVYALTALLGLSLLVIGTIAIIAEVKGTWHWSIHLESTLSYVGLFVRYLLAVLVPLFGLFVAVRGRWSDA</sequence>
<dbReference type="RefSeq" id="WP_254267437.1">
    <property type="nucleotide sequence ID" value="NZ_CP100400.1"/>
</dbReference>
<feature type="transmembrane region" description="Helical" evidence="2">
    <location>
        <begin position="79"/>
        <end position="100"/>
    </location>
</feature>
<feature type="transmembrane region" description="Helical" evidence="2">
    <location>
        <begin position="38"/>
        <end position="59"/>
    </location>
</feature>
<evidence type="ECO:0000313" key="3">
    <source>
        <dbReference type="EMBL" id="MFC4823065.1"/>
    </source>
</evidence>
<keyword evidence="2" id="KW-0472">Membrane</keyword>
<dbReference type="Proteomes" id="UP001595945">
    <property type="component" value="Unassembled WGS sequence"/>
</dbReference>
<evidence type="ECO:0000256" key="2">
    <source>
        <dbReference type="SAM" id="Phobius"/>
    </source>
</evidence>
<gene>
    <name evidence="3" type="ORF">ACFO9K_02195</name>
</gene>
<name>A0ABD5PXI1_9EURY</name>
<evidence type="ECO:0000313" key="4">
    <source>
        <dbReference type="Proteomes" id="UP001595945"/>
    </source>
</evidence>
<keyword evidence="2" id="KW-0812">Transmembrane</keyword>
<organism evidence="3 4">
    <name type="scientific">Halorussus aquaticus</name>
    <dbReference type="NCBI Taxonomy" id="2953748"/>
    <lineage>
        <taxon>Archaea</taxon>
        <taxon>Methanobacteriati</taxon>
        <taxon>Methanobacteriota</taxon>
        <taxon>Stenosarchaea group</taxon>
        <taxon>Halobacteria</taxon>
        <taxon>Halobacteriales</taxon>
        <taxon>Haladaptataceae</taxon>
        <taxon>Halorussus</taxon>
    </lineage>
</organism>
<protein>
    <submittedName>
        <fullName evidence="3">Uncharacterized protein</fullName>
    </submittedName>
</protein>
<keyword evidence="4" id="KW-1185">Reference proteome</keyword>